<dbReference type="EMBL" id="CAADFA010000013">
    <property type="protein sequence ID" value="VFJ44558.1"/>
    <property type="molecule type" value="Genomic_DNA"/>
</dbReference>
<feature type="domain" description="PPIase FKBP-type" evidence="10">
    <location>
        <begin position="9"/>
        <end position="89"/>
    </location>
</feature>
<dbReference type="Gene3D" id="3.10.50.40">
    <property type="match status" value="1"/>
</dbReference>
<dbReference type="GO" id="GO:0005737">
    <property type="term" value="C:cytoplasm"/>
    <property type="evidence" value="ECO:0007669"/>
    <property type="project" value="UniProtKB-SubCell"/>
</dbReference>
<evidence type="ECO:0000256" key="9">
    <source>
        <dbReference type="PROSITE-ProRule" id="PRU00277"/>
    </source>
</evidence>
<name>A0A450VP20_9GAMM</name>
<evidence type="ECO:0000259" key="10">
    <source>
        <dbReference type="PROSITE" id="PS50059"/>
    </source>
</evidence>
<dbReference type="InterPro" id="IPR046357">
    <property type="entry name" value="PPIase_dom_sf"/>
</dbReference>
<organism evidence="13">
    <name type="scientific">Candidatus Kentrum sp. FM</name>
    <dbReference type="NCBI Taxonomy" id="2126340"/>
    <lineage>
        <taxon>Bacteria</taxon>
        <taxon>Pseudomonadati</taxon>
        <taxon>Pseudomonadota</taxon>
        <taxon>Gammaproteobacteria</taxon>
        <taxon>Candidatus Kentrum</taxon>
    </lineage>
</organism>
<comment type="subcellular location">
    <subcellularLocation>
        <location evidence="2">Cytoplasm</location>
    </subcellularLocation>
</comment>
<keyword evidence="6" id="KW-0143">Chaperone</keyword>
<dbReference type="EC" id="5.2.1.8" evidence="9"/>
<sequence length="163" mass="18015">MPNQIVGSGKVVYLTYEIRDASDDDILERTDMPVGYVHGGGSNLFTKIERSLEGREVGETVYVTLSPEESFGYRDSALTFTDDIKNVPPEYRHIGAEALFESDGGEQVTMVVSRIEDGKVTLDGNHPLAGKTVTFRVTISSIRNASKREIARGALDDHRSRLH</sequence>
<keyword evidence="7 9" id="KW-0413">Isomerase</keyword>
<dbReference type="PANTHER" id="PTHR47861">
    <property type="entry name" value="FKBP-TYPE PEPTIDYL-PROLYL CIS-TRANS ISOMERASE SLYD"/>
    <property type="match status" value="1"/>
</dbReference>
<comment type="catalytic activity">
    <reaction evidence="1 9">
        <text>[protein]-peptidylproline (omega=180) = [protein]-peptidylproline (omega=0)</text>
        <dbReference type="Rhea" id="RHEA:16237"/>
        <dbReference type="Rhea" id="RHEA-COMP:10747"/>
        <dbReference type="Rhea" id="RHEA-COMP:10748"/>
        <dbReference type="ChEBI" id="CHEBI:83833"/>
        <dbReference type="ChEBI" id="CHEBI:83834"/>
        <dbReference type="EC" id="5.2.1.8"/>
    </reaction>
</comment>
<dbReference type="PROSITE" id="PS50059">
    <property type="entry name" value="FKBP_PPIASE"/>
    <property type="match status" value="1"/>
</dbReference>
<accession>A0A450VP20</accession>
<evidence type="ECO:0000256" key="7">
    <source>
        <dbReference type="ARBA" id="ARBA00023235"/>
    </source>
</evidence>
<dbReference type="PANTHER" id="PTHR47861:SF3">
    <property type="entry name" value="FKBP-TYPE PEPTIDYL-PROLYL CIS-TRANS ISOMERASE SLYD"/>
    <property type="match status" value="1"/>
</dbReference>
<proteinExistence type="inferred from homology"/>
<evidence type="ECO:0000256" key="6">
    <source>
        <dbReference type="ARBA" id="ARBA00023186"/>
    </source>
</evidence>
<keyword evidence="4" id="KW-0963">Cytoplasm</keyword>
<evidence type="ECO:0000313" key="11">
    <source>
        <dbReference type="EMBL" id="VFJ44197.1"/>
    </source>
</evidence>
<evidence type="ECO:0000256" key="3">
    <source>
        <dbReference type="ARBA" id="ARBA00006577"/>
    </source>
</evidence>
<keyword evidence="5 9" id="KW-0697">Rotamase</keyword>
<dbReference type="Gene3D" id="2.40.10.330">
    <property type="match status" value="1"/>
</dbReference>
<dbReference type="SUPFAM" id="SSF54534">
    <property type="entry name" value="FKBP-like"/>
    <property type="match status" value="1"/>
</dbReference>
<dbReference type="EMBL" id="CAADEZ010000015">
    <property type="protein sequence ID" value="VFJ44197.1"/>
    <property type="molecule type" value="Genomic_DNA"/>
</dbReference>
<comment type="function">
    <text evidence="8">Also involved in hydrogenase metallocenter assembly, probably by participating in the nickel insertion step. This function in hydrogenase biosynthesis requires chaperone activity and the presence of the metal-binding domain, but not PPIase activity.</text>
</comment>
<dbReference type="EMBL" id="CAADFL010000019">
    <property type="protein sequence ID" value="VFK06544.1"/>
    <property type="molecule type" value="Genomic_DNA"/>
</dbReference>
<evidence type="ECO:0000256" key="5">
    <source>
        <dbReference type="ARBA" id="ARBA00023110"/>
    </source>
</evidence>
<evidence type="ECO:0000256" key="2">
    <source>
        <dbReference type="ARBA" id="ARBA00004496"/>
    </source>
</evidence>
<gene>
    <name evidence="11" type="ORF">BECKFM1743A_GA0114220_100153</name>
    <name evidence="13" type="ORF">BECKFM1743B_GA0114221_1001915</name>
    <name evidence="12" type="ORF">BECKFM1743C_GA0114222_100133</name>
</gene>
<reference evidence="13" key="1">
    <citation type="submission" date="2019-02" db="EMBL/GenBank/DDBJ databases">
        <authorList>
            <person name="Gruber-Vodicka R. H."/>
            <person name="Seah K. B. B."/>
        </authorList>
    </citation>
    <scope>NUCLEOTIDE SEQUENCE</scope>
    <source>
        <strain evidence="11">BECK_BZ163</strain>
        <strain evidence="13">BECK_BZ164</strain>
        <strain evidence="12">BECK_BZ165</strain>
    </source>
</reference>
<evidence type="ECO:0000313" key="13">
    <source>
        <dbReference type="EMBL" id="VFK06544.1"/>
    </source>
</evidence>
<evidence type="ECO:0000256" key="8">
    <source>
        <dbReference type="ARBA" id="ARBA00037071"/>
    </source>
</evidence>
<dbReference type="GO" id="GO:0003755">
    <property type="term" value="F:peptidyl-prolyl cis-trans isomerase activity"/>
    <property type="evidence" value="ECO:0007669"/>
    <property type="project" value="UniProtKB-KW"/>
</dbReference>
<evidence type="ECO:0000256" key="4">
    <source>
        <dbReference type="ARBA" id="ARBA00022490"/>
    </source>
</evidence>
<protein>
    <recommendedName>
        <fullName evidence="9">peptidylprolyl isomerase</fullName>
        <ecNumber evidence="9">5.2.1.8</ecNumber>
    </recommendedName>
</protein>
<dbReference type="GO" id="GO:0042026">
    <property type="term" value="P:protein refolding"/>
    <property type="evidence" value="ECO:0007669"/>
    <property type="project" value="UniProtKB-ARBA"/>
</dbReference>
<evidence type="ECO:0000313" key="12">
    <source>
        <dbReference type="EMBL" id="VFJ44558.1"/>
    </source>
</evidence>
<comment type="similarity">
    <text evidence="3">Belongs to the FKBP-type PPIase family.</text>
</comment>
<dbReference type="AlphaFoldDB" id="A0A450VP20"/>
<dbReference type="InterPro" id="IPR001179">
    <property type="entry name" value="PPIase_FKBP_dom"/>
</dbReference>
<dbReference type="InterPro" id="IPR048261">
    <property type="entry name" value="SlpA/SlyD-like_ins_sf"/>
</dbReference>
<evidence type="ECO:0000256" key="1">
    <source>
        <dbReference type="ARBA" id="ARBA00000971"/>
    </source>
</evidence>